<dbReference type="InterPro" id="IPR056251">
    <property type="entry name" value="Arm_rpt_dom"/>
</dbReference>
<sequence length="1756" mass="195189">MLSKIVVGLGIQSSQPKLAAFEQGKEHLEKARIHCQRQAYKLATEEFNKAKEAFKKAVFNAVNIENKQESEALLGQSYLERGDTLHKLKKFDKARLSYEKARPYLPKETVEEKLRLLLSVEPQSPSKAQAQHLSQLTHQFALSALSAANPLIAAVASLCFKQDPSPAVYGFDRNAEIDDLHNTRHLAYCLQEDGLSEERRKALKKTAVAVLEAFSQKGFKTLELIQEIVPLAMVGDLALHRGLISLAVDELASHRVLVNRDLARGLAAMIRLSPSSGLNSGDLTRILNVFKIRLETAHRERNDEELQSLLQAVTQLLDGMVQRGVRGIDRIRLQEPLNVILKELSESPGILGWQAGYARQALAHISNNESKLHEIWRHTFNTLGVLTYFSGGVIKAGNGDIEPDKFYDALAKFFEVKGSIEQGQMRRANWYLALRVSDYLLETNQLMRFEAFVKNNQCGADPNFLQGICHRLEQIACTHPDEHIRQGAVGFLSKLSQSNGQERLSEVAQSAKHALDRIERGHHAEVLPVWDLSGSQPGESILLKEELLKLKEARLKEAQRTQLQPDREPLAILGDDIQKMRNNYLLGLQKDETVKDALNLYVAPEGKAVDSGESGERFDLSSKLNAFLESDKKVFLLLGEAGSGKSTFNRYLARDLWEKYEQADSKEDERIPVFIPLTTLEDPNKNLLTEYFTEEGFSKEQIQQLRQKRRFIFILDGYDEIKHRQRAFYTDNKLDKWGAKVIISSRPEYLGRNYDSKFYPSGQAGVFEKCELAPFSKAAIRGYVKSHIRHAQDPKWNAEQYESALSHPDLQALIGNPFLLKIVLDVLPSLGSKKDSSNRNSYTRGALYEQFAKNWFERSKSRLQGIRLTEKEQETFDRLAEGDFIEDGIHFSQEFALALYKKQVLVATYSKGKGSDGQDWSHFLSSDDEKTRLLRFNAPLSRQGDQYRFIHKSLRDYFVARVLWEELENSAGLDTWRVSEPLDGLKNVRRLWDELKDSEQVDREGLLNRFNLVEDAAIQSFLVERVEQDRALVQPLLAWIQASKQTDTLSQGAANAMTILVKAGIQFNGMDLQGIRVPRANLSYGIFDSAQLQKADLREVNFSKSWLREANLSGAQMAEVQFGECSYLQEEGQVWSCAYSPDKKTYAAGLDNGKISVYTTPNWEKIHTLKGHTDTVWSVAYSRDGDQIASGSSDKTVRLWDVKSGTVSRILEGHSAAVFSVVYSPSRDQIASGSLDKTVRLWDVKSGTVSRILEDHTDAIRSVAYSPDGYQIVSGSWDKTVRLWDAKNGTVNRILEGHAATIVSVAYSPNGDQIASGSKDNTVRLWDVKSGAADLTLKGHADAVFSVVYSPRGDQVVSGSLDKTVRLWDAQSGAAGLTLEGHTDAVASVVYSHDGDQIASGSWDNTVRLWDAQSGVAGLTLKGHTDVVRSVAYSPDGDQIVSGSWDKTVRLWDAKSGAAGFTLKGHAATIVSVAYSPDGDQIASGSKDNTVRLWDAKSGTVRRILKDHTDAVLSVAYSRDGDQIASGSVDNTVRLWDVKSGTVRRILKGHTGAVISLAYSPDGDQIASGSWDKTVRLWNAQSGAAGLTLEGHTALVWSVVYSPRRDQIASGSSDNTVRLWDAKSGTVSRILKGHTGAVWSAVYSHDGDQIASGSLDCTVRLWETQTGECQILIQDSGSVASLAWKKISDGDYLGIGSVDKSVRQWELRKEDGNYKAHFNWSTCHNFLTVRGALIGGVEGLSEVNQKLLTQRGAALA</sequence>
<dbReference type="PROSITE" id="PS00678">
    <property type="entry name" value="WD_REPEATS_1"/>
    <property type="match status" value="12"/>
</dbReference>
<accession>A0A2Z6EWB5</accession>
<evidence type="ECO:0000313" key="2">
    <source>
        <dbReference type="Proteomes" id="UP000282597"/>
    </source>
</evidence>
<dbReference type="Gene3D" id="3.40.50.300">
    <property type="entry name" value="P-loop containing nucleotide triphosphate hydrolases"/>
    <property type="match status" value="1"/>
</dbReference>
<keyword evidence="2" id="KW-1185">Reference proteome</keyword>
<organism evidence="1 2">
    <name type="scientific">Mycoavidus cysteinexigens</name>
    <dbReference type="NCBI Taxonomy" id="1553431"/>
    <lineage>
        <taxon>Bacteria</taxon>
        <taxon>Pseudomonadati</taxon>
        <taxon>Pseudomonadota</taxon>
        <taxon>Betaproteobacteria</taxon>
        <taxon>Burkholderiales</taxon>
        <taxon>Burkholderiaceae</taxon>
        <taxon>Mycoavidus</taxon>
    </lineage>
</organism>
<dbReference type="InterPro" id="IPR027417">
    <property type="entry name" value="P-loop_NTPase"/>
</dbReference>
<dbReference type="KEGG" id="mcys:MCB1EB_1589"/>
<dbReference type="Proteomes" id="UP000282597">
    <property type="component" value="Chromosome"/>
</dbReference>
<dbReference type="PROSITE" id="PS50082">
    <property type="entry name" value="WD_REPEATS_2"/>
    <property type="match status" value="12"/>
</dbReference>
<proteinExistence type="predicted"/>
<dbReference type="InterPro" id="IPR015943">
    <property type="entry name" value="WD40/YVTN_repeat-like_dom_sf"/>
</dbReference>
<dbReference type="PANTHER" id="PTHR22847">
    <property type="entry name" value="WD40 REPEAT PROTEIN"/>
    <property type="match status" value="1"/>
</dbReference>
<dbReference type="Gene3D" id="2.160.20.80">
    <property type="entry name" value="E3 ubiquitin-protein ligase SopA"/>
    <property type="match status" value="1"/>
</dbReference>
<dbReference type="Pfam" id="PF00805">
    <property type="entry name" value="Pentapeptide"/>
    <property type="match status" value="1"/>
</dbReference>
<dbReference type="EMBL" id="AP018150">
    <property type="protein sequence ID" value="BBE09750.1"/>
    <property type="molecule type" value="Genomic_DNA"/>
</dbReference>
<dbReference type="SUPFAM" id="SSF48452">
    <property type="entry name" value="TPR-like"/>
    <property type="match status" value="1"/>
</dbReference>
<dbReference type="Pfam" id="PF23948">
    <property type="entry name" value="ARM_5"/>
    <property type="match status" value="2"/>
</dbReference>
<dbReference type="InterPro" id="IPR001646">
    <property type="entry name" value="5peptide_repeat"/>
</dbReference>
<dbReference type="PROSITE" id="PS50837">
    <property type="entry name" value="NACHT"/>
    <property type="match status" value="1"/>
</dbReference>
<name>A0A2Z6EWB5_9BURK</name>
<dbReference type="Pfam" id="PF05729">
    <property type="entry name" value="NACHT"/>
    <property type="match status" value="1"/>
</dbReference>
<dbReference type="SUPFAM" id="SSF52540">
    <property type="entry name" value="P-loop containing nucleoside triphosphate hydrolases"/>
    <property type="match status" value="1"/>
</dbReference>
<dbReference type="PRINTS" id="PR00320">
    <property type="entry name" value="GPROTEINBRPT"/>
</dbReference>
<dbReference type="SMART" id="SM00320">
    <property type="entry name" value="WD40"/>
    <property type="match status" value="14"/>
</dbReference>
<dbReference type="Gene3D" id="1.25.40.10">
    <property type="entry name" value="Tetratricopeptide repeat domain"/>
    <property type="match status" value="1"/>
</dbReference>
<protein>
    <submittedName>
        <fullName evidence="1">NB-ARC domain protein</fullName>
    </submittedName>
</protein>
<dbReference type="PROSITE" id="PS50294">
    <property type="entry name" value="WD_REPEATS_REGION"/>
    <property type="match status" value="12"/>
</dbReference>
<dbReference type="InterPro" id="IPR020472">
    <property type="entry name" value="WD40_PAC1"/>
</dbReference>
<dbReference type="PANTHER" id="PTHR22847:SF637">
    <property type="entry name" value="WD REPEAT DOMAIN 5B"/>
    <property type="match status" value="1"/>
</dbReference>
<evidence type="ECO:0000313" key="1">
    <source>
        <dbReference type="EMBL" id="BBE09750.1"/>
    </source>
</evidence>
<dbReference type="Gene3D" id="2.130.10.10">
    <property type="entry name" value="YVTN repeat-like/Quinoprotein amine dehydrogenase"/>
    <property type="match status" value="4"/>
</dbReference>
<dbReference type="SUPFAM" id="SSF141571">
    <property type="entry name" value="Pentapeptide repeat-like"/>
    <property type="match status" value="1"/>
</dbReference>
<dbReference type="InterPro" id="IPR036322">
    <property type="entry name" value="WD40_repeat_dom_sf"/>
</dbReference>
<dbReference type="SUPFAM" id="SSF50978">
    <property type="entry name" value="WD40 repeat-like"/>
    <property type="match status" value="3"/>
</dbReference>
<gene>
    <name evidence="1" type="ORF">MCB1EB_1589</name>
</gene>
<dbReference type="InterPro" id="IPR011990">
    <property type="entry name" value="TPR-like_helical_dom_sf"/>
</dbReference>
<dbReference type="InterPro" id="IPR007111">
    <property type="entry name" value="NACHT_NTPase"/>
</dbReference>
<dbReference type="InterPro" id="IPR001680">
    <property type="entry name" value="WD40_rpt"/>
</dbReference>
<dbReference type="CDD" id="cd00200">
    <property type="entry name" value="WD40"/>
    <property type="match status" value="2"/>
</dbReference>
<dbReference type="InterPro" id="IPR019775">
    <property type="entry name" value="WD40_repeat_CS"/>
</dbReference>
<dbReference type="RefSeq" id="WP_126353988.1">
    <property type="nucleotide sequence ID" value="NZ_BSOD01000070.1"/>
</dbReference>
<dbReference type="Pfam" id="PF00400">
    <property type="entry name" value="WD40"/>
    <property type="match status" value="12"/>
</dbReference>
<reference evidence="1 2" key="1">
    <citation type="journal article" date="2018" name="Microbes Environ.">
        <title>Comparative Genomic Insights into Endofungal Lifestyles of Two Bacterial Endosymbionts, Mycoavidus cysteinexigens and Burkholderia rhizoxinica.</title>
        <authorList>
            <person name="Sharmin D."/>
            <person name="Guo Y."/>
            <person name="Nishizawa T."/>
            <person name="Ohshima S."/>
            <person name="Sato Y."/>
            <person name="Takashima Y."/>
            <person name="Narisawa K."/>
            <person name="Ohta H."/>
        </authorList>
    </citation>
    <scope>NUCLEOTIDE SEQUENCE [LARGE SCALE GENOMIC DNA]</scope>
    <source>
        <strain evidence="1 2">B1-EB</strain>
    </source>
</reference>